<dbReference type="InterPro" id="IPR016181">
    <property type="entry name" value="Acyl_CoA_acyltransferase"/>
</dbReference>
<dbReference type="Pfam" id="PF00583">
    <property type="entry name" value="Acetyltransf_1"/>
    <property type="match status" value="1"/>
</dbReference>
<dbReference type="Proteomes" id="UP000681414">
    <property type="component" value="Unassembled WGS sequence"/>
</dbReference>
<comment type="caution">
    <text evidence="2">The sequence shown here is derived from an EMBL/GenBank/DDBJ whole genome shotgun (WGS) entry which is preliminary data.</text>
</comment>
<gene>
    <name evidence="2" type="ORF">KHA97_20200</name>
</gene>
<dbReference type="InterPro" id="IPR000182">
    <property type="entry name" value="GNAT_dom"/>
</dbReference>
<accession>A0A942TG68</accession>
<evidence type="ECO:0000259" key="1">
    <source>
        <dbReference type="PROSITE" id="PS51186"/>
    </source>
</evidence>
<dbReference type="SUPFAM" id="SSF55729">
    <property type="entry name" value="Acyl-CoA N-acyltransferases (Nat)"/>
    <property type="match status" value="1"/>
</dbReference>
<sequence>MIYFERVTEDTLENVLEIINSNSTYNTLENGISSRTMDEIRNQFLNKTTDSFLITVDHQQIGLIDFLKNNPKDNCPWLGLLMIHGDFHSKGYGKTIYQAFEEQFIRDEISKVRIGIIQENEQAKRFWTSLGFCVYGQSQWNGKTVDCLEQISKKESMGLE</sequence>
<evidence type="ECO:0000313" key="3">
    <source>
        <dbReference type="Proteomes" id="UP000681414"/>
    </source>
</evidence>
<organism evidence="2 3">
    <name type="scientific">Lederbergia citri</name>
    <dbReference type="NCBI Taxonomy" id="2833580"/>
    <lineage>
        <taxon>Bacteria</taxon>
        <taxon>Bacillati</taxon>
        <taxon>Bacillota</taxon>
        <taxon>Bacilli</taxon>
        <taxon>Bacillales</taxon>
        <taxon>Bacillaceae</taxon>
        <taxon>Lederbergia</taxon>
    </lineage>
</organism>
<evidence type="ECO:0000313" key="2">
    <source>
        <dbReference type="EMBL" id="MBS4197370.1"/>
    </source>
</evidence>
<feature type="domain" description="N-acetyltransferase" evidence="1">
    <location>
        <begin position="2"/>
        <end position="154"/>
    </location>
</feature>
<name>A0A942TG68_9BACI</name>
<dbReference type="GO" id="GO:0016747">
    <property type="term" value="F:acyltransferase activity, transferring groups other than amino-acyl groups"/>
    <property type="evidence" value="ECO:0007669"/>
    <property type="project" value="InterPro"/>
</dbReference>
<dbReference type="Gene3D" id="3.40.630.30">
    <property type="match status" value="1"/>
</dbReference>
<dbReference type="PROSITE" id="PS51186">
    <property type="entry name" value="GNAT"/>
    <property type="match status" value="1"/>
</dbReference>
<dbReference type="AlphaFoldDB" id="A0A942TG68"/>
<keyword evidence="3" id="KW-1185">Reference proteome</keyword>
<dbReference type="RefSeq" id="WP_213126602.1">
    <property type="nucleotide sequence ID" value="NZ_JAGYPG010000004.1"/>
</dbReference>
<protein>
    <submittedName>
        <fullName evidence="2">GNAT family N-acetyltransferase</fullName>
    </submittedName>
</protein>
<dbReference type="EMBL" id="JAGYPG010000004">
    <property type="protein sequence ID" value="MBS4197370.1"/>
    <property type="molecule type" value="Genomic_DNA"/>
</dbReference>
<proteinExistence type="predicted"/>
<reference evidence="2 3" key="1">
    <citation type="submission" date="2021-05" db="EMBL/GenBank/DDBJ databases">
        <title>Novel Bacillus species.</title>
        <authorList>
            <person name="Liu G."/>
        </authorList>
    </citation>
    <scope>NUCLEOTIDE SEQUENCE [LARGE SCALE GENOMIC DNA]</scope>
    <source>
        <strain evidence="3">FJAT-49780</strain>
    </source>
</reference>